<evidence type="ECO:0000313" key="3">
    <source>
        <dbReference type="EMBL" id="TDE88886.1"/>
    </source>
</evidence>
<dbReference type="InterPro" id="IPR038727">
    <property type="entry name" value="NadR/Ttd14_AAA_dom"/>
</dbReference>
<dbReference type="InterPro" id="IPR027417">
    <property type="entry name" value="P-loop_NTPase"/>
</dbReference>
<dbReference type="EMBL" id="SMNA01000014">
    <property type="protein sequence ID" value="TDE88886.1"/>
    <property type="molecule type" value="Genomic_DNA"/>
</dbReference>
<dbReference type="PANTHER" id="PTHR37512:SF1">
    <property type="entry name" value="NADR_TTD14 AAA DOMAIN-CONTAINING PROTEIN"/>
    <property type="match status" value="1"/>
</dbReference>
<keyword evidence="4" id="KW-1185">Reference proteome</keyword>
<evidence type="ECO:0000313" key="4">
    <source>
        <dbReference type="Proteomes" id="UP000504882"/>
    </source>
</evidence>
<comment type="caution">
    <text evidence="3">The sequence shown here is derived from an EMBL/GenBank/DDBJ whole genome shotgun (WGS) entry which is preliminary data.</text>
</comment>
<organism evidence="3 4">
    <name type="scientific">Occultella glacieicola</name>
    <dbReference type="NCBI Taxonomy" id="2518684"/>
    <lineage>
        <taxon>Bacteria</taxon>
        <taxon>Bacillati</taxon>
        <taxon>Actinomycetota</taxon>
        <taxon>Actinomycetes</taxon>
        <taxon>Micrococcales</taxon>
        <taxon>Ruaniaceae</taxon>
        <taxon>Occultella</taxon>
    </lineage>
</organism>
<dbReference type="NCBIfam" id="TIGR00125">
    <property type="entry name" value="cyt_tran_rel"/>
    <property type="match status" value="1"/>
</dbReference>
<dbReference type="Gene3D" id="3.40.50.300">
    <property type="entry name" value="P-loop containing nucleotide triphosphate hydrolases"/>
    <property type="match status" value="1"/>
</dbReference>
<feature type="region of interest" description="Disordered" evidence="1">
    <location>
        <begin position="330"/>
        <end position="353"/>
    </location>
</feature>
<dbReference type="InterPro" id="IPR014729">
    <property type="entry name" value="Rossmann-like_a/b/a_fold"/>
</dbReference>
<dbReference type="PANTHER" id="PTHR37512">
    <property type="entry name" value="TRIFUNCTIONAL NAD BIOSYNTHESIS/REGULATOR PROTEIN NADR"/>
    <property type="match status" value="1"/>
</dbReference>
<gene>
    <name evidence="3" type="ORF">EXU48_21465</name>
</gene>
<feature type="domain" description="NadR/Ttd14 AAA" evidence="2">
    <location>
        <begin position="157"/>
        <end position="316"/>
    </location>
</feature>
<name>A0ABY2DYP7_9MICO</name>
<dbReference type="Gene3D" id="3.40.50.620">
    <property type="entry name" value="HUPs"/>
    <property type="match status" value="1"/>
</dbReference>
<dbReference type="InterPro" id="IPR004821">
    <property type="entry name" value="Cyt_trans-like"/>
</dbReference>
<dbReference type="Proteomes" id="UP000504882">
    <property type="component" value="Unassembled WGS sequence"/>
</dbReference>
<dbReference type="SUPFAM" id="SSF52540">
    <property type="entry name" value="P-loop containing nucleoside triphosphate hydrolases"/>
    <property type="match status" value="1"/>
</dbReference>
<reference evidence="3 4" key="1">
    <citation type="submission" date="2019-03" db="EMBL/GenBank/DDBJ databases">
        <title>Genomic features of bacteria from cold environments.</title>
        <authorList>
            <person name="Shen L."/>
        </authorList>
    </citation>
    <scope>NUCLEOTIDE SEQUENCE [LARGE SCALE GENOMIC DNA]</scope>
    <source>
        <strain evidence="4">T3246-1</strain>
    </source>
</reference>
<dbReference type="SUPFAM" id="SSF52374">
    <property type="entry name" value="Nucleotidylyl transferase"/>
    <property type="match status" value="1"/>
</dbReference>
<sequence>MTSPFRHGLVLGKFYPLHAGHLNLIRTGLRSCDTLTVQVLASSVESVPASVRADWIRTEVPGARVVHAVDDAPVDYGSDAAWDAHLAVITSLLDAPVDAVFTSDAYGAELADRLDARWVRVDPARHDVPVSATAVRADPAAYWWALPAPVRAHLTTRVVVLGAESTGTTTLARDLSAHYGTPEVAEFGRTWSRIRPGGLSAPWHSSEFDLIAAEQARLEDAAAARTPRPLLVADTDVLATRVWHERYVGAPSASVADLARSRRPDLYLLTGDEIGFVQDGLRDGAHLRHAMTARFREVLNASGVPWRELHGSPTERLTAAVDLVDALDHGRPLTDPLPQAGTDAHRAGSRTSR</sequence>
<dbReference type="Pfam" id="PF13521">
    <property type="entry name" value="AAA_28"/>
    <property type="match status" value="1"/>
</dbReference>
<protein>
    <submittedName>
        <fullName evidence="3">Cytidyltransferase</fullName>
    </submittedName>
</protein>
<dbReference type="InterPro" id="IPR052735">
    <property type="entry name" value="NAD_biosynth-regulator"/>
</dbReference>
<accession>A0ABY2DYP7</accession>
<evidence type="ECO:0000256" key="1">
    <source>
        <dbReference type="SAM" id="MobiDB-lite"/>
    </source>
</evidence>
<evidence type="ECO:0000259" key="2">
    <source>
        <dbReference type="Pfam" id="PF13521"/>
    </source>
</evidence>
<proteinExistence type="predicted"/>
<dbReference type="RefSeq" id="WP_133109745.1">
    <property type="nucleotide sequence ID" value="NZ_SMNA01000014.1"/>
</dbReference>